<reference evidence="3" key="1">
    <citation type="submission" date="2023-05" db="EMBL/GenBank/DDBJ databases">
        <title>Genome and transcriptome analyses reveal genes involved in the formation of fine ridges on petal epidermal cells in Hibiscus trionum.</title>
        <authorList>
            <person name="Koshimizu S."/>
            <person name="Masuda S."/>
            <person name="Ishii T."/>
            <person name="Shirasu K."/>
            <person name="Hoshino A."/>
            <person name="Arita M."/>
        </authorList>
    </citation>
    <scope>NUCLEOTIDE SEQUENCE</scope>
    <source>
        <strain evidence="3">Hamamatsu line</strain>
    </source>
</reference>
<dbReference type="PANTHER" id="PTHR15704">
    <property type="entry name" value="SUPERKILLER 3 PROTEIN-RELATED"/>
    <property type="match status" value="1"/>
</dbReference>
<evidence type="ECO:0000256" key="2">
    <source>
        <dbReference type="ARBA" id="ARBA00022803"/>
    </source>
</evidence>
<evidence type="ECO:0000313" key="4">
    <source>
        <dbReference type="Proteomes" id="UP001165190"/>
    </source>
</evidence>
<comment type="caution">
    <text evidence="3">The sequence shown here is derived from an EMBL/GenBank/DDBJ whole genome shotgun (WGS) entry which is preliminary data.</text>
</comment>
<proteinExistence type="predicted"/>
<gene>
    <name evidence="3" type="ORF">HRI_004655000</name>
</gene>
<sequence>MPKELFRSSKVSFIVFAINALDQNDRLESITSSSRYFLASQEEIIGMHYLIALSKLIKHGTKDHLGFIK</sequence>
<name>A0A9W7J839_HIBTR</name>
<organism evidence="3 4">
    <name type="scientific">Hibiscus trionum</name>
    <name type="common">Flower of an hour</name>
    <dbReference type="NCBI Taxonomy" id="183268"/>
    <lineage>
        <taxon>Eukaryota</taxon>
        <taxon>Viridiplantae</taxon>
        <taxon>Streptophyta</taxon>
        <taxon>Embryophyta</taxon>
        <taxon>Tracheophyta</taxon>
        <taxon>Spermatophyta</taxon>
        <taxon>Magnoliopsida</taxon>
        <taxon>eudicotyledons</taxon>
        <taxon>Gunneridae</taxon>
        <taxon>Pentapetalae</taxon>
        <taxon>rosids</taxon>
        <taxon>malvids</taxon>
        <taxon>Malvales</taxon>
        <taxon>Malvaceae</taxon>
        <taxon>Malvoideae</taxon>
        <taxon>Hibiscus</taxon>
    </lineage>
</organism>
<dbReference type="GO" id="GO:0055087">
    <property type="term" value="C:Ski complex"/>
    <property type="evidence" value="ECO:0007669"/>
    <property type="project" value="InterPro"/>
</dbReference>
<dbReference type="PANTHER" id="PTHR15704:SF7">
    <property type="entry name" value="SUPERKILLER COMPLEX PROTEIN 3"/>
    <property type="match status" value="1"/>
</dbReference>
<evidence type="ECO:0000313" key="3">
    <source>
        <dbReference type="EMBL" id="GMJ09858.1"/>
    </source>
</evidence>
<dbReference type="EMBL" id="BSYR01000056">
    <property type="protein sequence ID" value="GMJ09858.1"/>
    <property type="molecule type" value="Genomic_DNA"/>
</dbReference>
<dbReference type="InterPro" id="IPR039226">
    <property type="entry name" value="Ski3/TTC37"/>
</dbReference>
<accession>A0A9W7J839</accession>
<keyword evidence="4" id="KW-1185">Reference proteome</keyword>
<keyword evidence="2" id="KW-0802">TPR repeat</keyword>
<keyword evidence="1" id="KW-0677">Repeat</keyword>
<protein>
    <submittedName>
        <fullName evidence="3">Wax restorer</fullName>
    </submittedName>
</protein>
<dbReference type="AlphaFoldDB" id="A0A9W7J839"/>
<dbReference type="OrthoDB" id="421075at2759"/>
<dbReference type="GO" id="GO:0006401">
    <property type="term" value="P:RNA catabolic process"/>
    <property type="evidence" value="ECO:0007669"/>
    <property type="project" value="InterPro"/>
</dbReference>
<dbReference type="Proteomes" id="UP001165190">
    <property type="component" value="Unassembled WGS sequence"/>
</dbReference>
<evidence type="ECO:0000256" key="1">
    <source>
        <dbReference type="ARBA" id="ARBA00022737"/>
    </source>
</evidence>